<dbReference type="AlphaFoldDB" id="A0A5B0E332"/>
<feature type="domain" description="ABC-type transport auxiliary lipoprotein component" evidence="2">
    <location>
        <begin position="33"/>
        <end position="190"/>
    </location>
</feature>
<dbReference type="SUPFAM" id="SSF159594">
    <property type="entry name" value="XCC0632-like"/>
    <property type="match status" value="1"/>
</dbReference>
<dbReference type="PROSITE" id="PS51257">
    <property type="entry name" value="PROKAR_LIPOPROTEIN"/>
    <property type="match status" value="1"/>
</dbReference>
<evidence type="ECO:0000259" key="2">
    <source>
        <dbReference type="Pfam" id="PF03886"/>
    </source>
</evidence>
<name>A0A5B0E332_9HYPH</name>
<evidence type="ECO:0000313" key="4">
    <source>
        <dbReference type="Proteomes" id="UP000324738"/>
    </source>
</evidence>
<accession>A0A5B0E332</accession>
<dbReference type="OrthoDB" id="9808689at2"/>
<protein>
    <submittedName>
        <fullName evidence="3">ABC transporter</fullName>
    </submittedName>
</protein>
<evidence type="ECO:0000313" key="3">
    <source>
        <dbReference type="EMBL" id="KAA0972752.1"/>
    </source>
</evidence>
<evidence type="ECO:0000256" key="1">
    <source>
        <dbReference type="SAM" id="SignalP"/>
    </source>
</evidence>
<comment type="caution">
    <text evidence="3">The sequence shown here is derived from an EMBL/GenBank/DDBJ whole genome shotgun (WGS) entry which is preliminary data.</text>
</comment>
<dbReference type="InterPro" id="IPR005586">
    <property type="entry name" value="ABC_trans_aux"/>
</dbReference>
<reference evidence="3 4" key="1">
    <citation type="submission" date="2019-08" db="EMBL/GenBank/DDBJ databases">
        <title>Aureimonas fodiniaquatilis sp. nov., isolated from a coal mine wastewater.</title>
        <authorList>
            <person name="Kim W."/>
        </authorList>
    </citation>
    <scope>NUCLEOTIDE SEQUENCE [LARGE SCALE GENOMIC DNA]</scope>
    <source>
        <strain evidence="3 4">CAU 1482</strain>
    </source>
</reference>
<dbReference type="Gene3D" id="3.40.50.10610">
    <property type="entry name" value="ABC-type transport auxiliary lipoprotein component"/>
    <property type="match status" value="1"/>
</dbReference>
<dbReference type="EMBL" id="VTWH01000001">
    <property type="protein sequence ID" value="KAA0972752.1"/>
    <property type="molecule type" value="Genomic_DNA"/>
</dbReference>
<organism evidence="3 4">
    <name type="scientific">Aureimonas fodinaquatilis</name>
    <dbReference type="NCBI Taxonomy" id="2565783"/>
    <lineage>
        <taxon>Bacteria</taxon>
        <taxon>Pseudomonadati</taxon>
        <taxon>Pseudomonadota</taxon>
        <taxon>Alphaproteobacteria</taxon>
        <taxon>Hyphomicrobiales</taxon>
        <taxon>Aurantimonadaceae</taxon>
        <taxon>Aureimonas</taxon>
    </lineage>
</organism>
<dbReference type="Proteomes" id="UP000324738">
    <property type="component" value="Unassembled WGS sequence"/>
</dbReference>
<dbReference type="Pfam" id="PF03886">
    <property type="entry name" value="ABC_trans_aux"/>
    <property type="match status" value="1"/>
</dbReference>
<keyword evidence="1" id="KW-0732">Signal</keyword>
<proteinExistence type="predicted"/>
<sequence length="199" mass="21160">MAGKTFLKAGILAAVALSLSACASLTPPPQTFDLNPPTRAVAGTRVANIQVLVPEPTTNSTLDSERIVVMPSTQTVEYLGGSQWSDRLPRLVQLQLVQAFQNSGRVAAVGIPGQGLAIDYQVVIEIRHFEISYASGSPVANIELAVKALNDKTGIVRATRIFKVSEPVSGQGSGQFVAALNSAFDRLSLELVEWFVRAA</sequence>
<feature type="chain" id="PRO_5022672813" evidence="1">
    <location>
        <begin position="24"/>
        <end position="199"/>
    </location>
</feature>
<feature type="signal peptide" evidence="1">
    <location>
        <begin position="1"/>
        <end position="23"/>
    </location>
</feature>
<keyword evidence="4" id="KW-1185">Reference proteome</keyword>
<gene>
    <name evidence="3" type="ORF">FPY71_05925</name>
</gene>